<dbReference type="Proteomes" id="UP001178507">
    <property type="component" value="Unassembled WGS sequence"/>
</dbReference>
<reference evidence="1" key="1">
    <citation type="submission" date="2023-08" db="EMBL/GenBank/DDBJ databases">
        <authorList>
            <person name="Chen Y."/>
            <person name="Shah S."/>
            <person name="Dougan E. K."/>
            <person name="Thang M."/>
            <person name="Chan C."/>
        </authorList>
    </citation>
    <scope>NUCLEOTIDE SEQUENCE</scope>
</reference>
<protein>
    <submittedName>
        <fullName evidence="1">Uncharacterized protein</fullName>
    </submittedName>
</protein>
<evidence type="ECO:0000313" key="1">
    <source>
        <dbReference type="EMBL" id="CAJ1377746.1"/>
    </source>
</evidence>
<sequence length="106" mass="12262">MWQLQLPASRLSSKRSRRRLEMLEYTSQVLVCTGPRFTMRTWTCWWSDSAQAALSASSDRNLRPKDRSRLLGARAAVQLRRHMEGDAATRSWNCPEAVLDTRRPGR</sequence>
<accession>A0AA36MMU7</accession>
<keyword evidence="2" id="KW-1185">Reference proteome</keyword>
<gene>
    <name evidence="1" type="ORF">EVOR1521_LOCUS6466</name>
</gene>
<dbReference type="AlphaFoldDB" id="A0AA36MMU7"/>
<evidence type="ECO:0000313" key="2">
    <source>
        <dbReference type="Proteomes" id="UP001178507"/>
    </source>
</evidence>
<comment type="caution">
    <text evidence="1">The sequence shown here is derived from an EMBL/GenBank/DDBJ whole genome shotgun (WGS) entry which is preliminary data.</text>
</comment>
<name>A0AA36MMU7_9DINO</name>
<dbReference type="EMBL" id="CAUJNA010000485">
    <property type="protein sequence ID" value="CAJ1377746.1"/>
    <property type="molecule type" value="Genomic_DNA"/>
</dbReference>
<proteinExistence type="predicted"/>
<organism evidence="1 2">
    <name type="scientific">Effrenium voratum</name>
    <dbReference type="NCBI Taxonomy" id="2562239"/>
    <lineage>
        <taxon>Eukaryota</taxon>
        <taxon>Sar</taxon>
        <taxon>Alveolata</taxon>
        <taxon>Dinophyceae</taxon>
        <taxon>Suessiales</taxon>
        <taxon>Symbiodiniaceae</taxon>
        <taxon>Effrenium</taxon>
    </lineage>
</organism>